<keyword evidence="2" id="KW-1185">Reference proteome</keyword>
<dbReference type="STRING" id="651661.SAMN05660293_05002"/>
<gene>
    <name evidence="1" type="ORF">SAMN05660293_05002</name>
</gene>
<sequence>MNASPTTPSVTEEAQKQPMKQKCEHHAECMKVIQAILDDEATDAEKDHFRENMDKCLPCIESYRLEKCIKDSLNFKIEKKPCPESILKTIISKINS</sequence>
<protein>
    <recommendedName>
        <fullName evidence="3">Anti-sigma factor, TIGR02949 family</fullName>
    </recommendedName>
</protein>
<reference evidence="2" key="1">
    <citation type="submission" date="2017-02" db="EMBL/GenBank/DDBJ databases">
        <authorList>
            <person name="Varghese N."/>
            <person name="Submissions S."/>
        </authorList>
    </citation>
    <scope>NUCLEOTIDE SEQUENCE [LARGE SCALE GENOMIC DNA]</scope>
    <source>
        <strain evidence="2">DSM 22270</strain>
    </source>
</reference>
<evidence type="ECO:0000313" key="2">
    <source>
        <dbReference type="Proteomes" id="UP000190897"/>
    </source>
</evidence>
<name>A0A1T5H7D8_9BACT</name>
<dbReference type="EMBL" id="FUZA01000009">
    <property type="protein sequence ID" value="SKC16576.1"/>
    <property type="molecule type" value="Genomic_DNA"/>
</dbReference>
<proteinExistence type="predicted"/>
<accession>A0A1T5H7D8</accession>
<evidence type="ECO:0008006" key="3">
    <source>
        <dbReference type="Google" id="ProtNLM"/>
    </source>
</evidence>
<dbReference type="Proteomes" id="UP000190897">
    <property type="component" value="Unassembled WGS sequence"/>
</dbReference>
<organism evidence="1 2">
    <name type="scientific">Dyadobacter psychrophilus</name>
    <dbReference type="NCBI Taxonomy" id="651661"/>
    <lineage>
        <taxon>Bacteria</taxon>
        <taxon>Pseudomonadati</taxon>
        <taxon>Bacteroidota</taxon>
        <taxon>Cytophagia</taxon>
        <taxon>Cytophagales</taxon>
        <taxon>Spirosomataceae</taxon>
        <taxon>Dyadobacter</taxon>
    </lineage>
</organism>
<dbReference type="AlphaFoldDB" id="A0A1T5H7D8"/>
<evidence type="ECO:0000313" key="1">
    <source>
        <dbReference type="EMBL" id="SKC16576.1"/>
    </source>
</evidence>